<evidence type="ECO:0000256" key="3">
    <source>
        <dbReference type="ARBA" id="ARBA00023163"/>
    </source>
</evidence>
<keyword evidence="6" id="KW-1185">Reference proteome</keyword>
<dbReference type="SUPFAM" id="SSF46785">
    <property type="entry name" value="Winged helix' DNA-binding domain"/>
    <property type="match status" value="1"/>
</dbReference>
<gene>
    <name evidence="5" type="ORF">ACFSB2_17470</name>
</gene>
<dbReference type="EMBL" id="JBHUCX010000067">
    <property type="protein sequence ID" value="MFD1676491.1"/>
    <property type="molecule type" value="Genomic_DNA"/>
</dbReference>
<evidence type="ECO:0000313" key="6">
    <source>
        <dbReference type="Proteomes" id="UP001597079"/>
    </source>
</evidence>
<name>A0ABW4JL07_9BACL</name>
<keyword evidence="2 4" id="KW-0238">DNA-binding</keyword>
<dbReference type="InterPro" id="IPR026282">
    <property type="entry name" value="MJ1563"/>
</dbReference>
<organism evidence="5 6">
    <name type="scientific">Alicyclobacillus fodiniaquatilis</name>
    <dbReference type="NCBI Taxonomy" id="1661150"/>
    <lineage>
        <taxon>Bacteria</taxon>
        <taxon>Bacillati</taxon>
        <taxon>Bacillota</taxon>
        <taxon>Bacilli</taxon>
        <taxon>Bacillales</taxon>
        <taxon>Alicyclobacillaceae</taxon>
        <taxon>Alicyclobacillus</taxon>
    </lineage>
</organism>
<reference evidence="6" key="1">
    <citation type="journal article" date="2019" name="Int. J. Syst. Evol. Microbiol.">
        <title>The Global Catalogue of Microorganisms (GCM) 10K type strain sequencing project: providing services to taxonomists for standard genome sequencing and annotation.</title>
        <authorList>
            <consortium name="The Broad Institute Genomics Platform"/>
            <consortium name="The Broad Institute Genome Sequencing Center for Infectious Disease"/>
            <person name="Wu L."/>
            <person name="Ma J."/>
        </authorList>
    </citation>
    <scope>NUCLEOTIDE SEQUENCE [LARGE SCALE GENOMIC DNA]</scope>
    <source>
        <strain evidence="6">CGMCC 1.12286</strain>
    </source>
</reference>
<dbReference type="PANTHER" id="PTHR38465:SF1">
    <property type="entry name" value="HTH-TYPE TRANSCRIPTIONAL REGULATOR MJ1563-RELATED"/>
    <property type="match status" value="1"/>
</dbReference>
<protein>
    <recommendedName>
        <fullName evidence="4">HTH-type transcriptional regulator</fullName>
    </recommendedName>
</protein>
<comment type="similarity">
    <text evidence="4">Belongs to the GbsR family.</text>
</comment>
<evidence type="ECO:0000256" key="2">
    <source>
        <dbReference type="ARBA" id="ARBA00023125"/>
    </source>
</evidence>
<proteinExistence type="inferred from homology"/>
<dbReference type="InterPro" id="IPR052362">
    <property type="entry name" value="HTH-GbsR_regulator"/>
</dbReference>
<dbReference type="PIRSF" id="PIRSF006707">
    <property type="entry name" value="MJ1563"/>
    <property type="match status" value="1"/>
</dbReference>
<comment type="caution">
    <text evidence="5">The sequence shown here is derived from an EMBL/GenBank/DDBJ whole genome shotgun (WGS) entry which is preliminary data.</text>
</comment>
<evidence type="ECO:0000256" key="1">
    <source>
        <dbReference type="ARBA" id="ARBA00023015"/>
    </source>
</evidence>
<dbReference type="RefSeq" id="WP_377944395.1">
    <property type="nucleotide sequence ID" value="NZ_JBHUCX010000067.1"/>
</dbReference>
<dbReference type="Proteomes" id="UP001597079">
    <property type="component" value="Unassembled WGS sequence"/>
</dbReference>
<sequence>MEDYQRLEQARRHFTQSQAETMEMYGLNRSMGMLYGAMVFRDEPMTLDEMCKETGMSKTSMSTGVRELARLKLVRKKFVAGVRKDLYEVERDQFRSFVEFFTQIWGRAVELNMKGISESERQICVLLEDAHLDADVRDKAHRDLHHLAEAKRYYTWLQQLTTVFERGETIVPFPNQDEEG</sequence>
<evidence type="ECO:0000256" key="4">
    <source>
        <dbReference type="PIRNR" id="PIRNR006707"/>
    </source>
</evidence>
<dbReference type="InterPro" id="IPR036390">
    <property type="entry name" value="WH_DNA-bd_sf"/>
</dbReference>
<keyword evidence="1 4" id="KW-0805">Transcription regulation</keyword>
<dbReference type="PANTHER" id="PTHR38465">
    <property type="entry name" value="HTH-TYPE TRANSCRIPTIONAL REGULATOR MJ1563-RELATED"/>
    <property type="match status" value="1"/>
</dbReference>
<keyword evidence="3 4" id="KW-0804">Transcription</keyword>
<accession>A0ABW4JL07</accession>
<dbReference type="InterPro" id="IPR036388">
    <property type="entry name" value="WH-like_DNA-bd_sf"/>
</dbReference>
<evidence type="ECO:0000313" key="5">
    <source>
        <dbReference type="EMBL" id="MFD1676491.1"/>
    </source>
</evidence>
<dbReference type="Gene3D" id="1.10.10.10">
    <property type="entry name" value="Winged helix-like DNA-binding domain superfamily/Winged helix DNA-binding domain"/>
    <property type="match status" value="1"/>
</dbReference>